<comment type="caution">
    <text evidence="1">The sequence shown here is derived from an EMBL/GenBank/DDBJ whole genome shotgun (WGS) entry which is preliminary data.</text>
</comment>
<evidence type="ECO:0000313" key="2">
    <source>
        <dbReference type="Proteomes" id="UP000587462"/>
    </source>
</evidence>
<evidence type="ECO:0000313" key="1">
    <source>
        <dbReference type="EMBL" id="NVK81220.1"/>
    </source>
</evidence>
<gene>
    <name evidence="1" type="ORF">HG542_26700</name>
</gene>
<reference evidence="1 2" key="1">
    <citation type="submission" date="2020-04" db="EMBL/GenBank/DDBJ databases">
        <title>Draft Genome Sequence of Streptomyces morookaense DSM 40503, an 8-azaguanine-producing strain.</title>
        <authorList>
            <person name="Qi J."/>
            <person name="Gao J.-M."/>
        </authorList>
    </citation>
    <scope>NUCLEOTIDE SEQUENCE [LARGE SCALE GENOMIC DNA]</scope>
    <source>
        <strain evidence="1 2">DSM 40503</strain>
    </source>
</reference>
<dbReference type="AlphaFoldDB" id="A0A7Y7B984"/>
<sequence>MIDETTWTEAKEAFPIGSSVQGEVLTNRSFGFFVKLPGNPDAVAVVDAISYIPHGVPVDAALWPKPGQKISAEVVDHAEHNRQIKLRVGPDSTPPHDED</sequence>
<dbReference type="Gene3D" id="2.40.50.140">
    <property type="entry name" value="Nucleic acid-binding proteins"/>
    <property type="match status" value="1"/>
</dbReference>
<dbReference type="InterPro" id="IPR012340">
    <property type="entry name" value="NA-bd_OB-fold"/>
</dbReference>
<keyword evidence="2" id="KW-1185">Reference proteome</keyword>
<dbReference type="SUPFAM" id="SSF50249">
    <property type="entry name" value="Nucleic acid-binding proteins"/>
    <property type="match status" value="1"/>
</dbReference>
<dbReference type="Proteomes" id="UP000587462">
    <property type="component" value="Unassembled WGS sequence"/>
</dbReference>
<protein>
    <submittedName>
        <fullName evidence="1">RNA-binding protein</fullName>
    </submittedName>
</protein>
<dbReference type="RefSeq" id="WP_171085769.1">
    <property type="nucleotide sequence ID" value="NZ_BNBU01000005.1"/>
</dbReference>
<dbReference type="EMBL" id="JABBXF010000073">
    <property type="protein sequence ID" value="NVK81220.1"/>
    <property type="molecule type" value="Genomic_DNA"/>
</dbReference>
<organism evidence="1 2">
    <name type="scientific">Streptomyces morookaense</name>
    <name type="common">Streptoverticillium morookaense</name>
    <dbReference type="NCBI Taxonomy" id="1970"/>
    <lineage>
        <taxon>Bacteria</taxon>
        <taxon>Bacillati</taxon>
        <taxon>Actinomycetota</taxon>
        <taxon>Actinomycetes</taxon>
        <taxon>Kitasatosporales</taxon>
        <taxon>Streptomycetaceae</taxon>
        <taxon>Streptomyces</taxon>
    </lineage>
</organism>
<accession>A0A7Y7B984</accession>
<name>A0A7Y7B984_STRMO</name>
<proteinExistence type="predicted"/>